<dbReference type="AlphaFoldDB" id="A0A937UTN8"/>
<evidence type="ECO:0000313" key="2">
    <source>
        <dbReference type="Proteomes" id="UP000604475"/>
    </source>
</evidence>
<sequence length="48" mass="5173">MPDGSAGAPRGTPAEGAGRHWWYQLKAADFEACQLPATVDRLHVPPGW</sequence>
<evidence type="ECO:0000313" key="1">
    <source>
        <dbReference type="EMBL" id="MBL7633283.1"/>
    </source>
</evidence>
<dbReference type="RefSeq" id="WP_203001674.1">
    <property type="nucleotide sequence ID" value="NZ_JADWYU010000205.1"/>
</dbReference>
<reference evidence="1" key="1">
    <citation type="submission" date="2020-12" db="EMBL/GenBank/DDBJ databases">
        <title>Genomic characterization of non-nitrogen-fixing Frankia strains.</title>
        <authorList>
            <person name="Carlos-Shanley C."/>
            <person name="Guerra T."/>
            <person name="Hahn D."/>
        </authorList>
    </citation>
    <scope>NUCLEOTIDE SEQUENCE</scope>
    <source>
        <strain evidence="1">CN6</strain>
    </source>
</reference>
<gene>
    <name evidence="1" type="ORF">I7412_40265</name>
</gene>
<keyword evidence="2" id="KW-1185">Reference proteome</keyword>
<accession>A0A937UTN8</accession>
<dbReference type="EMBL" id="JAEACQ010000379">
    <property type="protein sequence ID" value="MBL7633283.1"/>
    <property type="molecule type" value="Genomic_DNA"/>
</dbReference>
<proteinExistence type="predicted"/>
<protein>
    <submittedName>
        <fullName evidence="1">Uncharacterized protein</fullName>
    </submittedName>
</protein>
<organism evidence="1 2">
    <name type="scientific">Frankia nepalensis</name>
    <dbReference type="NCBI Taxonomy" id="1836974"/>
    <lineage>
        <taxon>Bacteria</taxon>
        <taxon>Bacillati</taxon>
        <taxon>Actinomycetota</taxon>
        <taxon>Actinomycetes</taxon>
        <taxon>Frankiales</taxon>
        <taxon>Frankiaceae</taxon>
        <taxon>Frankia</taxon>
    </lineage>
</organism>
<dbReference type="Proteomes" id="UP000604475">
    <property type="component" value="Unassembled WGS sequence"/>
</dbReference>
<name>A0A937UTN8_9ACTN</name>
<comment type="caution">
    <text evidence="1">The sequence shown here is derived from an EMBL/GenBank/DDBJ whole genome shotgun (WGS) entry which is preliminary data.</text>
</comment>